<reference evidence="1 4" key="2">
    <citation type="journal article" date="2019" name="Emerg. Microbes Infect.">
        <title>Comprehensive subspecies identification of 175 nontuberculous mycobacteria species based on 7547 genomic profiles.</title>
        <authorList>
            <person name="Matsumoto Y."/>
            <person name="Kinjo T."/>
            <person name="Motooka D."/>
            <person name="Nabeya D."/>
            <person name="Jung N."/>
            <person name="Uechi K."/>
            <person name="Horii T."/>
            <person name="Iida T."/>
            <person name="Fujita J."/>
            <person name="Nakamura S."/>
        </authorList>
    </citation>
    <scope>NUCLEOTIDE SEQUENCE [LARGE SCALE GENOMIC DNA]</scope>
    <source>
        <strain evidence="1 4">JCM 18113</strain>
    </source>
</reference>
<dbReference type="AlphaFoldDB" id="A0A1X0FGU1"/>
<protein>
    <submittedName>
        <fullName evidence="2">Uncharacterized protein</fullName>
    </submittedName>
</protein>
<proteinExistence type="predicted"/>
<evidence type="ECO:0000313" key="4">
    <source>
        <dbReference type="Proteomes" id="UP000465812"/>
    </source>
</evidence>
<evidence type="ECO:0000313" key="1">
    <source>
        <dbReference type="EMBL" id="BBY41098.1"/>
    </source>
</evidence>
<name>A0A1X0FGU1_MYCNT</name>
<gene>
    <name evidence="2" type="ORF">BST30_22245</name>
    <name evidence="1" type="ORF">MMAN_52320</name>
</gene>
<dbReference type="EMBL" id="AP022590">
    <property type="protein sequence ID" value="BBY41098.1"/>
    <property type="molecule type" value="Genomic_DNA"/>
</dbReference>
<reference evidence="2 3" key="1">
    <citation type="submission" date="2017-02" db="EMBL/GenBank/DDBJ databases">
        <title>The new phylogeny of genus Mycobacterium.</title>
        <authorList>
            <person name="Tortoli E."/>
            <person name="Trovato A."/>
            <person name="Cirillo D.M."/>
        </authorList>
    </citation>
    <scope>NUCLEOTIDE SEQUENCE [LARGE SCALE GENOMIC DNA]</scope>
    <source>
        <strain evidence="2 3">DSM 45255</strain>
    </source>
</reference>
<reference evidence="1" key="3">
    <citation type="submission" date="2020-02" db="EMBL/GenBank/DDBJ databases">
        <authorList>
            <person name="Matsumoto Y."/>
            <person name="Motooka D."/>
            <person name="Nakamura S."/>
        </authorList>
    </citation>
    <scope>NUCLEOTIDE SEQUENCE</scope>
    <source>
        <strain evidence="1">JCM 18113</strain>
    </source>
</reference>
<evidence type="ECO:0000313" key="2">
    <source>
        <dbReference type="EMBL" id="ORB00964.1"/>
    </source>
</evidence>
<dbReference type="Proteomes" id="UP000192760">
    <property type="component" value="Unassembled WGS sequence"/>
</dbReference>
<dbReference type="Proteomes" id="UP000465812">
    <property type="component" value="Chromosome"/>
</dbReference>
<sequence length="82" mass="8730">MRGLLNGNPAHDMVMFGYVVQTMNDKLGIPKPEASHIVSQHMQQGCPDLWADVVAAFNAGDTCPADGHPTCSHPTVTESPEG</sequence>
<accession>A0A1X0FGU1</accession>
<dbReference type="EMBL" id="MVHW01000032">
    <property type="protein sequence ID" value="ORB00964.1"/>
    <property type="molecule type" value="Genomic_DNA"/>
</dbReference>
<keyword evidence="4" id="KW-1185">Reference proteome</keyword>
<evidence type="ECO:0000313" key="3">
    <source>
        <dbReference type="Proteomes" id="UP000192760"/>
    </source>
</evidence>
<organism evidence="2 3">
    <name type="scientific">Mycobacterium mantenii</name>
    <dbReference type="NCBI Taxonomy" id="560555"/>
    <lineage>
        <taxon>Bacteria</taxon>
        <taxon>Bacillati</taxon>
        <taxon>Actinomycetota</taxon>
        <taxon>Actinomycetes</taxon>
        <taxon>Mycobacteriales</taxon>
        <taxon>Mycobacteriaceae</taxon>
        <taxon>Mycobacterium</taxon>
        <taxon>Mycobacterium avium complex (MAC)</taxon>
    </lineage>
</organism>